<sequence length="151" mass="16653">MRLRLNELRVRVNSSKWTVMAIYARAPSYSWNVISLREDFLDISRDCRRMRKSLCVVYATLDDLLSSFLDVFGLVGSNQDVLPPALLDVLSHVSSGLTDFDDVGDTLRGLAEVEGTPEPKELASAVSLSLVGDGSLARTVDSVLNHTRDNP</sequence>
<dbReference type="Proteomes" id="UP001063166">
    <property type="component" value="Unassembled WGS sequence"/>
</dbReference>
<evidence type="ECO:0000313" key="1">
    <source>
        <dbReference type="EMBL" id="GLB44049.1"/>
    </source>
</evidence>
<proteinExistence type="predicted"/>
<name>A0A9P3UQK5_LYOSH</name>
<accession>A0A9P3UQK5</accession>
<dbReference type="EMBL" id="BRPK01000015">
    <property type="protein sequence ID" value="GLB44049.1"/>
    <property type="molecule type" value="Genomic_DNA"/>
</dbReference>
<comment type="caution">
    <text evidence="1">The sequence shown here is derived from an EMBL/GenBank/DDBJ whole genome shotgun (WGS) entry which is preliminary data.</text>
</comment>
<protein>
    <submittedName>
        <fullName evidence="1">Uncharacterized protein</fullName>
    </submittedName>
</protein>
<gene>
    <name evidence="1" type="ORF">LshimejAT787_1502330</name>
</gene>
<dbReference type="AlphaFoldDB" id="A0A9P3UQK5"/>
<evidence type="ECO:0000313" key="2">
    <source>
        <dbReference type="Proteomes" id="UP001063166"/>
    </source>
</evidence>
<organism evidence="1 2">
    <name type="scientific">Lyophyllum shimeji</name>
    <name type="common">Hon-shimeji</name>
    <name type="synonym">Tricholoma shimeji</name>
    <dbReference type="NCBI Taxonomy" id="47721"/>
    <lineage>
        <taxon>Eukaryota</taxon>
        <taxon>Fungi</taxon>
        <taxon>Dikarya</taxon>
        <taxon>Basidiomycota</taxon>
        <taxon>Agaricomycotina</taxon>
        <taxon>Agaricomycetes</taxon>
        <taxon>Agaricomycetidae</taxon>
        <taxon>Agaricales</taxon>
        <taxon>Tricholomatineae</taxon>
        <taxon>Lyophyllaceae</taxon>
        <taxon>Lyophyllum</taxon>
    </lineage>
</organism>
<reference evidence="1" key="1">
    <citation type="submission" date="2022-07" db="EMBL/GenBank/DDBJ databases">
        <title>The genome of Lyophyllum shimeji provides insight into the initial evolution of ectomycorrhizal fungal genome.</title>
        <authorList>
            <person name="Kobayashi Y."/>
            <person name="Shibata T."/>
            <person name="Hirakawa H."/>
            <person name="Shigenobu S."/>
            <person name="Nishiyama T."/>
            <person name="Yamada A."/>
            <person name="Hasebe M."/>
            <person name="Kawaguchi M."/>
        </authorList>
    </citation>
    <scope>NUCLEOTIDE SEQUENCE</scope>
    <source>
        <strain evidence="1">AT787</strain>
    </source>
</reference>
<keyword evidence="2" id="KW-1185">Reference proteome</keyword>